<dbReference type="InterPro" id="IPR006204">
    <property type="entry name" value="GHMP_kinase_N_dom"/>
</dbReference>
<dbReference type="GO" id="GO:0005829">
    <property type="term" value="C:cytosol"/>
    <property type="evidence" value="ECO:0007669"/>
    <property type="project" value="TreeGrafter"/>
</dbReference>
<sequence length="403" mass="41867">MNEQSNRQAAGTQQHFAERFGAHPDGVWAAPGRVNLIGEHTDYNEGFVLPFAIPHHASVAVRRTVDGILRVAGRQDVAGHGAVEVDLARLVAADGVRVAAELPGWARYVAGVFWSFGQSSREIGGLTAGYEIVVDSSVPIGAGLSSSAALECAVAVAVDDLANLGYNRRDLVLVCQRAENEFVGAPTGILDQSASLLSEAGHGLFLDCRTRVSRPVPLALAEAGLQILVIDTKVSHAHESGGYGQLRQACETGAQILGVPALRDVGVGELGDAEAVMPGQIFARVKHIVTENQRVLDVVALLEAEPFDAAALGELLTSSHVSMRDDFGNSCPEMDLAVETAVAAGAHGARMTGGGFGGSAIALVKANEADAVRDAVVRAFAEAGHAAPDVFPVLPSAGARRVS</sequence>
<keyword evidence="2" id="KW-0963">Cytoplasm</keyword>
<feature type="domain" description="GHMP kinase N-terminal" evidence="12">
    <location>
        <begin position="121"/>
        <end position="198"/>
    </location>
</feature>
<gene>
    <name evidence="15" type="ORF">EV380_2445</name>
</gene>
<evidence type="ECO:0000256" key="8">
    <source>
        <dbReference type="ARBA" id="ARBA00022842"/>
    </source>
</evidence>
<comment type="similarity">
    <text evidence="1">Belongs to the GHMP kinase family. GalK subfamily.</text>
</comment>
<keyword evidence="7" id="KW-0067">ATP-binding</keyword>
<evidence type="ECO:0000256" key="7">
    <source>
        <dbReference type="ARBA" id="ARBA00022840"/>
    </source>
</evidence>
<dbReference type="GO" id="GO:0005524">
    <property type="term" value="F:ATP binding"/>
    <property type="evidence" value="ECO:0007669"/>
    <property type="project" value="UniProtKB-UniRule"/>
</dbReference>
<dbReference type="FunFam" id="3.30.70.890:FF:000001">
    <property type="entry name" value="Galactokinase"/>
    <property type="match status" value="1"/>
</dbReference>
<dbReference type="GO" id="GO:0004335">
    <property type="term" value="F:galactokinase activity"/>
    <property type="evidence" value="ECO:0007669"/>
    <property type="project" value="UniProtKB-UniRule"/>
</dbReference>
<comment type="caution">
    <text evidence="15">The sequence shown here is derived from an EMBL/GenBank/DDBJ whole genome shotgun (WGS) entry which is preliminary data.</text>
</comment>
<dbReference type="PANTHER" id="PTHR10457:SF7">
    <property type="entry name" value="GALACTOKINASE-RELATED"/>
    <property type="match status" value="1"/>
</dbReference>
<evidence type="ECO:0000256" key="5">
    <source>
        <dbReference type="ARBA" id="ARBA00022741"/>
    </source>
</evidence>
<accession>A0A4Q8AEW4</accession>
<dbReference type="PROSITE" id="PS00106">
    <property type="entry name" value="GALACTOKINASE"/>
    <property type="match status" value="1"/>
</dbReference>
<dbReference type="InterPro" id="IPR014721">
    <property type="entry name" value="Ribsml_uS5_D2-typ_fold_subgr"/>
</dbReference>
<dbReference type="Pfam" id="PF08544">
    <property type="entry name" value="GHMP_kinases_C"/>
    <property type="match status" value="1"/>
</dbReference>
<dbReference type="PANTHER" id="PTHR10457">
    <property type="entry name" value="MEVALONATE KINASE/GALACTOKINASE"/>
    <property type="match status" value="1"/>
</dbReference>
<dbReference type="PRINTS" id="PR00959">
    <property type="entry name" value="MEVGALKINASE"/>
</dbReference>
<evidence type="ECO:0000313" key="16">
    <source>
        <dbReference type="Proteomes" id="UP000292685"/>
    </source>
</evidence>
<evidence type="ECO:0000256" key="2">
    <source>
        <dbReference type="ARBA" id="ARBA00022490"/>
    </source>
</evidence>
<keyword evidence="4" id="KW-0479">Metal-binding</keyword>
<keyword evidence="8" id="KW-0460">Magnesium</keyword>
<dbReference type="AlphaFoldDB" id="A0A4Q8AEW4"/>
<dbReference type="OrthoDB" id="250531at2"/>
<evidence type="ECO:0000313" key="15">
    <source>
        <dbReference type="EMBL" id="RZU62840.1"/>
    </source>
</evidence>
<feature type="domain" description="Galactokinase N-terminal" evidence="14">
    <location>
        <begin position="15"/>
        <end position="63"/>
    </location>
</feature>
<feature type="domain" description="GHMP kinase C-terminal" evidence="13">
    <location>
        <begin position="307"/>
        <end position="380"/>
    </location>
</feature>
<dbReference type="FunFam" id="3.30.230.10:FF:000017">
    <property type="entry name" value="Galactokinase"/>
    <property type="match status" value="1"/>
</dbReference>
<dbReference type="PRINTS" id="PR00473">
    <property type="entry name" value="GALCTOKINASE"/>
</dbReference>
<dbReference type="InterPro" id="IPR006206">
    <property type="entry name" value="Mevalonate/galactokinase"/>
</dbReference>
<dbReference type="Pfam" id="PF00288">
    <property type="entry name" value="GHMP_kinases_N"/>
    <property type="match status" value="1"/>
</dbReference>
<dbReference type="Gene3D" id="3.30.230.10">
    <property type="match status" value="1"/>
</dbReference>
<keyword evidence="5" id="KW-0547">Nucleotide-binding</keyword>
<dbReference type="Gene3D" id="3.30.70.890">
    <property type="entry name" value="GHMP kinase, C-terminal domain"/>
    <property type="match status" value="1"/>
</dbReference>
<dbReference type="InterPro" id="IPR000705">
    <property type="entry name" value="Galactokinase"/>
</dbReference>
<evidence type="ECO:0000256" key="11">
    <source>
        <dbReference type="NCBIfam" id="TIGR00131"/>
    </source>
</evidence>
<dbReference type="GO" id="GO:0046872">
    <property type="term" value="F:metal ion binding"/>
    <property type="evidence" value="ECO:0007669"/>
    <property type="project" value="UniProtKB-KW"/>
</dbReference>
<evidence type="ECO:0000256" key="9">
    <source>
        <dbReference type="ARBA" id="ARBA00023144"/>
    </source>
</evidence>
<dbReference type="EMBL" id="SHLA01000001">
    <property type="protein sequence ID" value="RZU62840.1"/>
    <property type="molecule type" value="Genomic_DNA"/>
</dbReference>
<dbReference type="SUPFAM" id="SSF55060">
    <property type="entry name" value="GHMP Kinase, C-terminal domain"/>
    <property type="match status" value="1"/>
</dbReference>
<evidence type="ECO:0000259" key="13">
    <source>
        <dbReference type="Pfam" id="PF08544"/>
    </source>
</evidence>
<dbReference type="InterPro" id="IPR013750">
    <property type="entry name" value="GHMP_kinase_C_dom"/>
</dbReference>
<dbReference type="PIRSF" id="PIRSF000530">
    <property type="entry name" value="Galactokinase"/>
    <property type="match status" value="1"/>
</dbReference>
<evidence type="ECO:0000256" key="1">
    <source>
        <dbReference type="ARBA" id="ARBA00006566"/>
    </source>
</evidence>
<dbReference type="PROSITE" id="PS00627">
    <property type="entry name" value="GHMP_KINASES_ATP"/>
    <property type="match status" value="1"/>
</dbReference>
<keyword evidence="10" id="KW-0119">Carbohydrate metabolism</keyword>
<protein>
    <recommendedName>
        <fullName evidence="11">Galactokinase</fullName>
        <ecNumber evidence="11">2.7.1.6</ecNumber>
    </recommendedName>
</protein>
<organism evidence="15 16">
    <name type="scientific">Zhihengliuella halotolerans</name>
    <dbReference type="NCBI Taxonomy" id="370736"/>
    <lineage>
        <taxon>Bacteria</taxon>
        <taxon>Bacillati</taxon>
        <taxon>Actinomycetota</taxon>
        <taxon>Actinomycetes</taxon>
        <taxon>Micrococcales</taxon>
        <taxon>Micrococcaceae</taxon>
        <taxon>Zhihengliuella</taxon>
    </lineage>
</organism>
<dbReference type="NCBIfam" id="TIGR00131">
    <property type="entry name" value="gal_kin"/>
    <property type="match status" value="1"/>
</dbReference>
<name>A0A4Q8AEW4_9MICC</name>
<dbReference type="Proteomes" id="UP000292685">
    <property type="component" value="Unassembled WGS sequence"/>
</dbReference>
<proteinExistence type="inferred from homology"/>
<keyword evidence="6 15" id="KW-0418">Kinase</keyword>
<dbReference type="EC" id="2.7.1.6" evidence="11"/>
<dbReference type="InterPro" id="IPR036554">
    <property type="entry name" value="GHMP_kinase_C_sf"/>
</dbReference>
<keyword evidence="16" id="KW-1185">Reference proteome</keyword>
<dbReference type="GO" id="GO:0006012">
    <property type="term" value="P:galactose metabolic process"/>
    <property type="evidence" value="ECO:0007669"/>
    <property type="project" value="UniProtKB-UniRule"/>
</dbReference>
<dbReference type="InterPro" id="IPR006203">
    <property type="entry name" value="GHMP_knse_ATP-bd_CS"/>
</dbReference>
<reference evidence="15 16" key="1">
    <citation type="submission" date="2019-02" db="EMBL/GenBank/DDBJ databases">
        <title>Sequencing the genomes of 1000 actinobacteria strains.</title>
        <authorList>
            <person name="Klenk H.-P."/>
        </authorList>
    </citation>
    <scope>NUCLEOTIDE SEQUENCE [LARGE SCALE GENOMIC DNA]</scope>
    <source>
        <strain evidence="15 16">DSM 17364</strain>
    </source>
</reference>
<evidence type="ECO:0000256" key="10">
    <source>
        <dbReference type="ARBA" id="ARBA00023277"/>
    </source>
</evidence>
<dbReference type="InterPro" id="IPR020568">
    <property type="entry name" value="Ribosomal_Su5_D2-typ_SF"/>
</dbReference>
<evidence type="ECO:0000259" key="12">
    <source>
        <dbReference type="Pfam" id="PF00288"/>
    </source>
</evidence>
<dbReference type="SUPFAM" id="SSF54211">
    <property type="entry name" value="Ribosomal protein S5 domain 2-like"/>
    <property type="match status" value="1"/>
</dbReference>
<evidence type="ECO:0000256" key="4">
    <source>
        <dbReference type="ARBA" id="ARBA00022723"/>
    </source>
</evidence>
<dbReference type="RefSeq" id="WP_130451353.1">
    <property type="nucleotide sequence ID" value="NZ_SHLA01000001.1"/>
</dbReference>
<evidence type="ECO:0000256" key="6">
    <source>
        <dbReference type="ARBA" id="ARBA00022777"/>
    </source>
</evidence>
<keyword evidence="9" id="KW-0299">Galactose metabolism</keyword>
<keyword evidence="3" id="KW-0808">Transferase</keyword>
<dbReference type="Pfam" id="PF10509">
    <property type="entry name" value="GalKase_gal_bdg"/>
    <property type="match status" value="1"/>
</dbReference>
<evidence type="ECO:0000259" key="14">
    <source>
        <dbReference type="Pfam" id="PF10509"/>
    </source>
</evidence>
<evidence type="ECO:0000256" key="3">
    <source>
        <dbReference type="ARBA" id="ARBA00022679"/>
    </source>
</evidence>
<dbReference type="InterPro" id="IPR019741">
    <property type="entry name" value="Galactokinase_CS"/>
</dbReference>
<dbReference type="InterPro" id="IPR019539">
    <property type="entry name" value="GalKase_N"/>
</dbReference>